<dbReference type="EMBL" id="JALHAT010000002">
    <property type="protein sequence ID" value="MCJ1959339.1"/>
    <property type="molecule type" value="Genomic_DNA"/>
</dbReference>
<protein>
    <submittedName>
        <fullName evidence="3">META domain-containing protein</fullName>
    </submittedName>
</protein>
<feature type="chain" id="PRO_5045955763" evidence="1">
    <location>
        <begin position="25"/>
        <end position="151"/>
    </location>
</feature>
<evidence type="ECO:0000256" key="1">
    <source>
        <dbReference type="SAM" id="SignalP"/>
    </source>
</evidence>
<feature type="signal peptide" evidence="1">
    <location>
        <begin position="1"/>
        <end position="24"/>
    </location>
</feature>
<dbReference type="RefSeq" id="WP_243796535.1">
    <property type="nucleotide sequence ID" value="NZ_JALHAT010000002.1"/>
</dbReference>
<feature type="domain" description="DUF306" evidence="2">
    <location>
        <begin position="35"/>
        <end position="140"/>
    </location>
</feature>
<keyword evidence="4" id="KW-1185">Reference proteome</keyword>
<dbReference type="Pfam" id="PF03724">
    <property type="entry name" value="META"/>
    <property type="match status" value="1"/>
</dbReference>
<dbReference type="PROSITE" id="PS51257">
    <property type="entry name" value="PROKAR_LIPOPROTEIN"/>
    <property type="match status" value="1"/>
</dbReference>
<dbReference type="InterPro" id="IPR038670">
    <property type="entry name" value="HslJ-like_sf"/>
</dbReference>
<sequence length="151" mass="16677">MIARTPIRRSACIALLLATTSACASLDAREERQSALIGPTWQLAGIEEGGSQTTLTAQQSQALTLTFNVKGEAHFRLACNTGNARWTAQFMEGRIQITPIATTRKLCPDPEIANRVGRELPGDRRYRFSPDERTMFIQSDTVTFRFVDSAA</sequence>
<gene>
    <name evidence="3" type="ORF">MTR65_01420</name>
</gene>
<comment type="caution">
    <text evidence="3">The sequence shown here is derived from an EMBL/GenBank/DDBJ whole genome shotgun (WGS) entry which is preliminary data.</text>
</comment>
<keyword evidence="1" id="KW-0732">Signal</keyword>
<dbReference type="InterPro" id="IPR005184">
    <property type="entry name" value="DUF306_Meta_HslJ"/>
</dbReference>
<dbReference type="Proteomes" id="UP001162802">
    <property type="component" value="Unassembled WGS sequence"/>
</dbReference>
<organism evidence="3 4">
    <name type="scientific">Novosphingobium mangrovi</name>
    <name type="common">ex Hu et al. 2023</name>
    <dbReference type="NCBI Taxonomy" id="2930094"/>
    <lineage>
        <taxon>Bacteria</taxon>
        <taxon>Pseudomonadati</taxon>
        <taxon>Pseudomonadota</taxon>
        <taxon>Alphaproteobacteria</taxon>
        <taxon>Sphingomonadales</taxon>
        <taxon>Sphingomonadaceae</taxon>
        <taxon>Novosphingobium</taxon>
    </lineage>
</organism>
<reference evidence="3" key="1">
    <citation type="submission" date="2022-03" db="EMBL/GenBank/DDBJ databases">
        <title>Identification of a novel bacterium isolated from mangrove sediments.</title>
        <authorList>
            <person name="Pan X."/>
        </authorList>
    </citation>
    <scope>NUCLEOTIDE SEQUENCE</scope>
    <source>
        <strain evidence="3">B2637</strain>
    </source>
</reference>
<proteinExistence type="predicted"/>
<accession>A0ABT0A852</accession>
<evidence type="ECO:0000259" key="2">
    <source>
        <dbReference type="Pfam" id="PF03724"/>
    </source>
</evidence>
<dbReference type="Gene3D" id="2.40.128.270">
    <property type="match status" value="1"/>
</dbReference>
<name>A0ABT0A852_9SPHN</name>
<evidence type="ECO:0000313" key="4">
    <source>
        <dbReference type="Proteomes" id="UP001162802"/>
    </source>
</evidence>
<evidence type="ECO:0000313" key="3">
    <source>
        <dbReference type="EMBL" id="MCJ1959339.1"/>
    </source>
</evidence>